<keyword evidence="3" id="KW-1185">Reference proteome</keyword>
<feature type="signal peptide" evidence="1">
    <location>
        <begin position="1"/>
        <end position="21"/>
    </location>
</feature>
<comment type="caution">
    <text evidence="2">The sequence shown here is derived from an EMBL/GenBank/DDBJ whole genome shotgun (WGS) entry which is preliminary data.</text>
</comment>
<evidence type="ECO:0000313" key="2">
    <source>
        <dbReference type="EMBL" id="CAG8431123.1"/>
    </source>
</evidence>
<accession>A0A9W4JZT2</accession>
<proteinExistence type="predicted"/>
<reference evidence="2" key="1">
    <citation type="submission" date="2021-07" db="EMBL/GenBank/DDBJ databases">
        <authorList>
            <person name="Branca A.L. A."/>
        </authorList>
    </citation>
    <scope>NUCLEOTIDE SEQUENCE</scope>
</reference>
<evidence type="ECO:0000256" key="1">
    <source>
        <dbReference type="SAM" id="SignalP"/>
    </source>
</evidence>
<dbReference type="Proteomes" id="UP001152649">
    <property type="component" value="Unassembled WGS sequence"/>
</dbReference>
<sequence length="393" mass="40885">MNLSMSRFALVAGLLLGHASASISAASSIPASSQAHTMTASCETRLGTMSVKSVPTVTHTHTIHDRHPVVVFTTTLDTVTITPAESTETLTDYETTTVTSTASTVTETFSTTSTEYYTSIFTLQPLPVITTVSAVVSTTYTSTSTIPVSAGFTPIIDTLPPSATVIRRSLLEEQEECAPWVDDYQFPQEVVCHEKNVIKMTTVSTVTGSPVTSTAATPTTTVTVTNTVTSNSVVLPSDVSTTLSYSTTSTITETLHLLASTSTVTSTSTAVGAMATAIFHDACAANNIAGGTLSADYGSLQGKYINQLTFNHVPGQTMKVGNAASAYDCCVSCQESAACAMTYFWQSDSISHCYVISTSVCSTSTYGTAGFGTMQSGSGSASLSNGNCGIIVS</sequence>
<gene>
    <name evidence="2" type="ORF">PSALAMII_LOCUS11445</name>
</gene>
<dbReference type="EMBL" id="CAJVPG010000466">
    <property type="protein sequence ID" value="CAG8431123.1"/>
    <property type="molecule type" value="Genomic_DNA"/>
</dbReference>
<evidence type="ECO:0008006" key="4">
    <source>
        <dbReference type="Google" id="ProtNLM"/>
    </source>
</evidence>
<keyword evidence="1" id="KW-0732">Signal</keyword>
<protein>
    <recommendedName>
        <fullName evidence="4">Apple domain-containing protein</fullName>
    </recommendedName>
</protein>
<dbReference type="OrthoDB" id="5428787at2759"/>
<organism evidence="2 3">
    <name type="scientific">Penicillium salamii</name>
    <dbReference type="NCBI Taxonomy" id="1612424"/>
    <lineage>
        <taxon>Eukaryota</taxon>
        <taxon>Fungi</taxon>
        <taxon>Dikarya</taxon>
        <taxon>Ascomycota</taxon>
        <taxon>Pezizomycotina</taxon>
        <taxon>Eurotiomycetes</taxon>
        <taxon>Eurotiomycetidae</taxon>
        <taxon>Eurotiales</taxon>
        <taxon>Aspergillaceae</taxon>
        <taxon>Penicillium</taxon>
    </lineage>
</organism>
<name>A0A9W4JZT2_9EURO</name>
<feature type="chain" id="PRO_5040874606" description="Apple domain-containing protein" evidence="1">
    <location>
        <begin position="22"/>
        <end position="393"/>
    </location>
</feature>
<evidence type="ECO:0000313" key="3">
    <source>
        <dbReference type="Proteomes" id="UP001152649"/>
    </source>
</evidence>
<dbReference type="AlphaFoldDB" id="A0A9W4JZT2"/>